<name>A0A160JCV7_9PROT</name>
<sequence length="76" mass="8136">MSLFAAWTGVVLAAARIDPPAVPPPAVPEPRRFRLAHNPVPAPAPAPAPARRLVAEEAPMSLRSPLAIRDRLCLEK</sequence>
<protein>
    <submittedName>
        <fullName evidence="1">Uncharacterized protein</fullName>
    </submittedName>
</protein>
<evidence type="ECO:0000313" key="1">
    <source>
        <dbReference type="EMBL" id="ANC90498.1"/>
    </source>
</evidence>
<dbReference type="EMBL" id="CP015285">
    <property type="protein sequence ID" value="ANC90498.1"/>
    <property type="molecule type" value="Genomic_DNA"/>
</dbReference>
<reference evidence="1 2" key="1">
    <citation type="journal article" date="2013" name="Int. J. Syst. Evol. Microbiol.">
        <title>Azospirillum humicireducens sp. nov., a nitrogen-fixing bacterium isolated from a microbial fuel cell.</title>
        <authorList>
            <person name="Zhou S."/>
            <person name="Han L."/>
            <person name="Wang Y."/>
            <person name="Yang G."/>
            <person name="Zhuang L."/>
            <person name="Hu P."/>
        </authorList>
    </citation>
    <scope>NUCLEOTIDE SEQUENCE [LARGE SCALE GENOMIC DNA]</scope>
    <source>
        <strain evidence="1 2">SgZ-5</strain>
    </source>
</reference>
<dbReference type="KEGG" id="ahu:A6A40_00420"/>
<organism evidence="1 2">
    <name type="scientific">Azospirillum humicireducens</name>
    <dbReference type="NCBI Taxonomy" id="1226968"/>
    <lineage>
        <taxon>Bacteria</taxon>
        <taxon>Pseudomonadati</taxon>
        <taxon>Pseudomonadota</taxon>
        <taxon>Alphaproteobacteria</taxon>
        <taxon>Rhodospirillales</taxon>
        <taxon>Azospirillaceae</taxon>
        <taxon>Azospirillum</taxon>
    </lineage>
</organism>
<dbReference type="RefSeq" id="WP_063633561.1">
    <property type="nucleotide sequence ID" value="NZ_CP015285.1"/>
</dbReference>
<proteinExistence type="predicted"/>
<gene>
    <name evidence="1" type="ORF">A6A40_00420</name>
</gene>
<accession>A0A160JCV7</accession>
<keyword evidence="2" id="KW-1185">Reference proteome</keyword>
<dbReference type="Proteomes" id="UP000077405">
    <property type="component" value="Chromosome"/>
</dbReference>
<evidence type="ECO:0000313" key="2">
    <source>
        <dbReference type="Proteomes" id="UP000077405"/>
    </source>
</evidence>
<dbReference type="AlphaFoldDB" id="A0A160JCV7"/>
<dbReference type="STRING" id="1226968.A6A40_00420"/>